<dbReference type="InterPro" id="IPR021903">
    <property type="entry name" value="DUF3515"/>
</dbReference>
<feature type="region of interest" description="Disordered" evidence="1">
    <location>
        <begin position="1"/>
        <end position="27"/>
    </location>
</feature>
<dbReference type="AlphaFoldDB" id="A0A1N7G4W6"/>
<keyword evidence="2" id="KW-0812">Transmembrane</keyword>
<keyword evidence="4" id="KW-1185">Reference proteome</keyword>
<dbReference type="Pfam" id="PF12028">
    <property type="entry name" value="DUF3515"/>
    <property type="match status" value="1"/>
</dbReference>
<evidence type="ECO:0000256" key="2">
    <source>
        <dbReference type="SAM" id="Phobius"/>
    </source>
</evidence>
<proteinExistence type="predicted"/>
<dbReference type="Proteomes" id="UP000186218">
    <property type="component" value="Unassembled WGS sequence"/>
</dbReference>
<dbReference type="RefSeq" id="WP_076479996.1">
    <property type="nucleotide sequence ID" value="NZ_FTNT01000007.1"/>
</dbReference>
<evidence type="ECO:0008006" key="5">
    <source>
        <dbReference type="Google" id="ProtNLM"/>
    </source>
</evidence>
<evidence type="ECO:0000256" key="1">
    <source>
        <dbReference type="SAM" id="MobiDB-lite"/>
    </source>
</evidence>
<evidence type="ECO:0000313" key="3">
    <source>
        <dbReference type="EMBL" id="SIS07605.1"/>
    </source>
</evidence>
<organism evidence="3 4">
    <name type="scientific">Williamsia sterculiae</name>
    <dbReference type="NCBI Taxonomy" id="1344003"/>
    <lineage>
        <taxon>Bacteria</taxon>
        <taxon>Bacillati</taxon>
        <taxon>Actinomycetota</taxon>
        <taxon>Actinomycetes</taxon>
        <taxon>Mycobacteriales</taxon>
        <taxon>Nocardiaceae</taxon>
        <taxon>Williamsia</taxon>
    </lineage>
</organism>
<gene>
    <name evidence="3" type="ORF">SAMN05445060_2504</name>
</gene>
<accession>A0A1N7G4W6</accession>
<sequence>MSADEHPPESSSTEPRSAEPPSAERRAGLRPATIASIVAIPVMVIVGFITFAVVKSHQHASSTSVSLQSVPAPDSSSPDCARLTRALPRTLDGFGERATIDGDIVSWPATGDSSPVQLRCGVARPSGLGPTSALLEVSPVQWFSADQGTRTPWFAVDRRPYVALALPAGAGNGPITAVSAAIASTLASTGVDVGGQQASATAPTG</sequence>
<protein>
    <recommendedName>
        <fullName evidence="5">DUF3515 domain-containing protein</fullName>
    </recommendedName>
</protein>
<keyword evidence="2" id="KW-0472">Membrane</keyword>
<keyword evidence="2" id="KW-1133">Transmembrane helix</keyword>
<evidence type="ECO:0000313" key="4">
    <source>
        <dbReference type="Proteomes" id="UP000186218"/>
    </source>
</evidence>
<dbReference type="EMBL" id="FTNT01000007">
    <property type="protein sequence ID" value="SIS07605.1"/>
    <property type="molecule type" value="Genomic_DNA"/>
</dbReference>
<feature type="transmembrane region" description="Helical" evidence="2">
    <location>
        <begin position="34"/>
        <end position="54"/>
    </location>
</feature>
<reference evidence="3 4" key="1">
    <citation type="submission" date="2017-01" db="EMBL/GenBank/DDBJ databases">
        <authorList>
            <person name="Mah S.A."/>
            <person name="Swanson W.J."/>
            <person name="Moy G.W."/>
            <person name="Vacquier V.D."/>
        </authorList>
    </citation>
    <scope>NUCLEOTIDE SEQUENCE [LARGE SCALE GENOMIC DNA]</scope>
    <source>
        <strain evidence="3 4">CPCC 203464</strain>
    </source>
</reference>
<name>A0A1N7G4W6_9NOCA</name>
<dbReference type="STRING" id="1344003.SAMN05445060_2504"/>